<feature type="non-terminal residue" evidence="3">
    <location>
        <position position="1"/>
    </location>
</feature>
<dbReference type="InterPro" id="IPR001849">
    <property type="entry name" value="PH_domain"/>
</dbReference>
<dbReference type="InterPro" id="IPR011993">
    <property type="entry name" value="PH-like_dom_sf"/>
</dbReference>
<proteinExistence type="predicted"/>
<evidence type="ECO:0000313" key="4">
    <source>
        <dbReference type="Proteomes" id="UP000789595"/>
    </source>
</evidence>
<dbReference type="Proteomes" id="UP000789595">
    <property type="component" value="Unassembled WGS sequence"/>
</dbReference>
<dbReference type="AlphaFoldDB" id="A0A8J2SNP7"/>
<feature type="non-terminal residue" evidence="3">
    <location>
        <position position="178"/>
    </location>
</feature>
<dbReference type="PROSITE" id="PS50003">
    <property type="entry name" value="PH_DOMAIN"/>
    <property type="match status" value="1"/>
</dbReference>
<dbReference type="Gene3D" id="2.30.29.30">
    <property type="entry name" value="Pleckstrin-homology domain (PH domain)/Phosphotyrosine-binding domain (PTB)"/>
    <property type="match status" value="1"/>
</dbReference>
<sequence length="178" mass="20539">RNRYETRGRGVLRPPRPTRGAFQFAKLGTWHCWGQPPRNPGHRRTGGSRNTMSQFRPTYDRVFSKNKLPDYEYKPPPQQIGVIEGALLKRKSKKWPLKDARWKRYWVVADGTTLRYFRNERSDDDELRKLKPSNGAIARKRVPLQLCSVARTSGGRPGFEVKVDEGSDATYTMQFAAS</sequence>
<dbReference type="EMBL" id="CAKKNE010000005">
    <property type="protein sequence ID" value="CAH0376618.1"/>
    <property type="molecule type" value="Genomic_DNA"/>
</dbReference>
<comment type="caution">
    <text evidence="3">The sequence shown here is derived from an EMBL/GenBank/DDBJ whole genome shotgun (WGS) entry which is preliminary data.</text>
</comment>
<name>A0A8J2SNP7_9STRA</name>
<protein>
    <recommendedName>
        <fullName evidence="2">PH domain-containing protein</fullName>
    </recommendedName>
</protein>
<dbReference type="SUPFAM" id="SSF50729">
    <property type="entry name" value="PH domain-like"/>
    <property type="match status" value="1"/>
</dbReference>
<evidence type="ECO:0000313" key="3">
    <source>
        <dbReference type="EMBL" id="CAH0376618.1"/>
    </source>
</evidence>
<reference evidence="3" key="1">
    <citation type="submission" date="2021-11" db="EMBL/GenBank/DDBJ databases">
        <authorList>
            <consortium name="Genoscope - CEA"/>
            <person name="William W."/>
        </authorList>
    </citation>
    <scope>NUCLEOTIDE SEQUENCE</scope>
</reference>
<feature type="domain" description="PH" evidence="2">
    <location>
        <begin position="80"/>
        <end position="178"/>
    </location>
</feature>
<accession>A0A8J2SNP7</accession>
<dbReference type="Pfam" id="PF00169">
    <property type="entry name" value="PH"/>
    <property type="match status" value="1"/>
</dbReference>
<gene>
    <name evidence="3" type="ORF">PECAL_5P12200</name>
</gene>
<evidence type="ECO:0000256" key="1">
    <source>
        <dbReference type="SAM" id="MobiDB-lite"/>
    </source>
</evidence>
<organism evidence="3 4">
    <name type="scientific">Pelagomonas calceolata</name>
    <dbReference type="NCBI Taxonomy" id="35677"/>
    <lineage>
        <taxon>Eukaryota</taxon>
        <taxon>Sar</taxon>
        <taxon>Stramenopiles</taxon>
        <taxon>Ochrophyta</taxon>
        <taxon>Pelagophyceae</taxon>
        <taxon>Pelagomonadales</taxon>
        <taxon>Pelagomonadaceae</taxon>
        <taxon>Pelagomonas</taxon>
    </lineage>
</organism>
<evidence type="ECO:0000259" key="2">
    <source>
        <dbReference type="PROSITE" id="PS50003"/>
    </source>
</evidence>
<feature type="region of interest" description="Disordered" evidence="1">
    <location>
        <begin position="33"/>
        <end position="54"/>
    </location>
</feature>
<keyword evidence="4" id="KW-1185">Reference proteome</keyword>